<comment type="caution">
    <text evidence="3">The sequence shown here is derived from an EMBL/GenBank/DDBJ whole genome shotgun (WGS) entry which is preliminary data.</text>
</comment>
<organism evidence="3 4">
    <name type="scientific">Cellulomonas oligotrophica</name>
    <dbReference type="NCBI Taxonomy" id="931536"/>
    <lineage>
        <taxon>Bacteria</taxon>
        <taxon>Bacillati</taxon>
        <taxon>Actinomycetota</taxon>
        <taxon>Actinomycetes</taxon>
        <taxon>Micrococcales</taxon>
        <taxon>Cellulomonadaceae</taxon>
        <taxon>Cellulomonas</taxon>
    </lineage>
</organism>
<reference evidence="2 5" key="2">
    <citation type="submission" date="2021-01" db="EMBL/GenBank/DDBJ databases">
        <title>Whole genome shotgun sequence of Cellulomonas oligotrophica NBRC 109435.</title>
        <authorList>
            <person name="Komaki H."/>
            <person name="Tamura T."/>
        </authorList>
    </citation>
    <scope>NUCLEOTIDE SEQUENCE [LARGE SCALE GENOMIC DNA]</scope>
    <source>
        <strain evidence="2 5">NBRC 109435</strain>
    </source>
</reference>
<protein>
    <recommendedName>
        <fullName evidence="6">Recombinase A</fullName>
    </recommendedName>
</protein>
<name>A0A7Y9JVT0_9CELL</name>
<evidence type="ECO:0008006" key="6">
    <source>
        <dbReference type="Google" id="ProtNLM"/>
    </source>
</evidence>
<dbReference type="EMBL" id="BONN01000002">
    <property type="protein sequence ID" value="GIG32003.1"/>
    <property type="molecule type" value="Genomic_DNA"/>
</dbReference>
<dbReference type="Proteomes" id="UP000577956">
    <property type="component" value="Unassembled WGS sequence"/>
</dbReference>
<evidence type="ECO:0000313" key="4">
    <source>
        <dbReference type="Proteomes" id="UP000577956"/>
    </source>
</evidence>
<feature type="region of interest" description="Disordered" evidence="1">
    <location>
        <begin position="256"/>
        <end position="287"/>
    </location>
</feature>
<dbReference type="RefSeq" id="WP_140458793.1">
    <property type="nucleotide sequence ID" value="NZ_BAABFI010000003.1"/>
</dbReference>
<evidence type="ECO:0000313" key="2">
    <source>
        <dbReference type="EMBL" id="GIG32003.1"/>
    </source>
</evidence>
<dbReference type="AlphaFoldDB" id="A0A7Y9JVT0"/>
<sequence>MGVTGTAERAARARAALAAAEMRTGARPVLVPGGSDAVRTPDDAHPRGTGRASDAARTPDTSRTPERRTPRTSLLTSERPPLPVPPGTERLLPDGLRRGATTSVLGSTALTLTLLAHACAGGDWAVAVGLPDLGLLAAARCGVALDRFALVPEPGPDALTVLGALLDGVGVVLVGPGAVLADADRRRLTARARERGAVLLTTVPWPGAATVLTVQQARWTGLGAGDGRLRTRELRVRRTGRGPSATPLVADVVLPLAAPGDGAPSGPGRGTAPTRRTGRPDTLRLVG</sequence>
<dbReference type="Proteomes" id="UP000618382">
    <property type="component" value="Unassembled WGS sequence"/>
</dbReference>
<accession>A0A7Y9JVT0</accession>
<reference evidence="3 4" key="1">
    <citation type="submission" date="2020-07" db="EMBL/GenBank/DDBJ databases">
        <title>Sequencing the genomes of 1000 actinobacteria strains.</title>
        <authorList>
            <person name="Klenk H.-P."/>
        </authorList>
    </citation>
    <scope>NUCLEOTIDE SEQUENCE [LARGE SCALE GENOMIC DNA]</scope>
    <source>
        <strain evidence="3 4">DSM 24482</strain>
    </source>
</reference>
<evidence type="ECO:0000313" key="3">
    <source>
        <dbReference type="EMBL" id="NYD84933.1"/>
    </source>
</evidence>
<evidence type="ECO:0000313" key="5">
    <source>
        <dbReference type="Proteomes" id="UP000618382"/>
    </source>
</evidence>
<feature type="compositionally biased region" description="Basic and acidic residues" evidence="1">
    <location>
        <begin position="278"/>
        <end position="287"/>
    </location>
</feature>
<proteinExistence type="predicted"/>
<gene>
    <name evidence="3" type="ORF">BKA21_000482</name>
    <name evidence="2" type="ORF">Col01nite_11620</name>
</gene>
<evidence type="ECO:0000256" key="1">
    <source>
        <dbReference type="SAM" id="MobiDB-lite"/>
    </source>
</evidence>
<keyword evidence="5" id="KW-1185">Reference proteome</keyword>
<dbReference type="EMBL" id="JACCBK010000001">
    <property type="protein sequence ID" value="NYD84933.1"/>
    <property type="molecule type" value="Genomic_DNA"/>
</dbReference>
<feature type="region of interest" description="Disordered" evidence="1">
    <location>
        <begin position="21"/>
        <end position="94"/>
    </location>
</feature>